<organism evidence="2">
    <name type="scientific">Arion vulgaris</name>
    <dbReference type="NCBI Taxonomy" id="1028688"/>
    <lineage>
        <taxon>Eukaryota</taxon>
        <taxon>Metazoa</taxon>
        <taxon>Spiralia</taxon>
        <taxon>Lophotrochozoa</taxon>
        <taxon>Mollusca</taxon>
        <taxon>Gastropoda</taxon>
        <taxon>Heterobranchia</taxon>
        <taxon>Euthyneura</taxon>
        <taxon>Panpulmonata</taxon>
        <taxon>Eupulmonata</taxon>
        <taxon>Stylommatophora</taxon>
        <taxon>Helicina</taxon>
        <taxon>Arionoidea</taxon>
        <taxon>Arionidae</taxon>
        <taxon>Arion</taxon>
    </lineage>
</organism>
<accession>A0A0B6YJA6</accession>
<feature type="non-terminal residue" evidence="2">
    <location>
        <position position="1"/>
    </location>
</feature>
<feature type="compositionally biased region" description="Gly residues" evidence="1">
    <location>
        <begin position="212"/>
        <end position="233"/>
    </location>
</feature>
<evidence type="ECO:0000313" key="2">
    <source>
        <dbReference type="EMBL" id="CEK56249.1"/>
    </source>
</evidence>
<feature type="compositionally biased region" description="Acidic residues" evidence="1">
    <location>
        <begin position="1"/>
        <end position="21"/>
    </location>
</feature>
<reference evidence="2" key="1">
    <citation type="submission" date="2014-12" db="EMBL/GenBank/DDBJ databases">
        <title>Insight into the proteome of Arion vulgaris.</title>
        <authorList>
            <person name="Aradska J."/>
            <person name="Bulat T."/>
            <person name="Smidak R."/>
            <person name="Sarate P."/>
            <person name="Gangsoo J."/>
            <person name="Sialana F."/>
            <person name="Bilban M."/>
            <person name="Lubec G."/>
        </authorList>
    </citation>
    <scope>NUCLEOTIDE SEQUENCE</scope>
    <source>
        <tissue evidence="2">Skin</tissue>
    </source>
</reference>
<feature type="region of interest" description="Disordered" evidence="1">
    <location>
        <begin position="1"/>
        <end position="58"/>
    </location>
</feature>
<dbReference type="AlphaFoldDB" id="A0A0B6YJA6"/>
<name>A0A0B6YJA6_9EUPU</name>
<sequence>EWPPDDEVNDEDEPDEDGSMDSDERMLSMGGPQRMTRPGMSNMRPLGNPFGPHGPMLPGQGTPNPRMQHLLSLRMMSPGQKLSFPGGPAPNFGMAQGGVRLSMSAVEVRPGLVTSSSSPRILPPSTGAPLPVSVNGSVIVSRPGLSTSNAGGADSSDIVLPNSNMLQSSEEDMMRSHASGPMSLMRIPGGNRPPGGAFLGRGFAPMTIRPRGGPGLLGLRPSGGGFNRFGGPR</sequence>
<gene>
    <name evidence="2" type="primary">ORF27177</name>
</gene>
<dbReference type="EMBL" id="HACG01009384">
    <property type="protein sequence ID" value="CEK56249.1"/>
    <property type="molecule type" value="Transcribed_RNA"/>
</dbReference>
<feature type="non-terminal residue" evidence="2">
    <location>
        <position position="233"/>
    </location>
</feature>
<protein>
    <submittedName>
        <fullName evidence="2">Uncharacterized protein</fullName>
    </submittedName>
</protein>
<evidence type="ECO:0000256" key="1">
    <source>
        <dbReference type="SAM" id="MobiDB-lite"/>
    </source>
</evidence>
<feature type="region of interest" description="Disordered" evidence="1">
    <location>
        <begin position="211"/>
        <end position="233"/>
    </location>
</feature>
<proteinExistence type="predicted"/>